<dbReference type="InterPro" id="IPR004649">
    <property type="entry name" value="RNase_H2_suA"/>
</dbReference>
<dbReference type="CDD" id="cd07180">
    <property type="entry name" value="RNase_HII_archaea_like"/>
    <property type="match status" value="1"/>
</dbReference>
<protein>
    <recommendedName>
        <fullName evidence="7 13">Ribonuclease HII</fullName>
        <shortName evidence="13">RNase HII</shortName>
        <ecNumber evidence="6 13">3.1.26.4</ecNumber>
    </recommendedName>
</protein>
<evidence type="ECO:0000256" key="7">
    <source>
        <dbReference type="ARBA" id="ARBA00019179"/>
    </source>
</evidence>
<comment type="similarity">
    <text evidence="5 13 15">Belongs to the RNase HII family.</text>
</comment>
<evidence type="ECO:0000256" key="1">
    <source>
        <dbReference type="ARBA" id="ARBA00000077"/>
    </source>
</evidence>
<evidence type="ECO:0000256" key="12">
    <source>
        <dbReference type="ARBA" id="ARBA00022801"/>
    </source>
</evidence>
<name>A0A2T9WT75_NANST</name>
<feature type="binding site" evidence="13 14">
    <location>
        <position position="9"/>
    </location>
    <ligand>
        <name>a divalent metal cation</name>
        <dbReference type="ChEBI" id="CHEBI:60240"/>
    </ligand>
</feature>
<dbReference type="AlphaFoldDB" id="A0A2T9WT75"/>
<evidence type="ECO:0000256" key="10">
    <source>
        <dbReference type="ARBA" id="ARBA00022723"/>
    </source>
</evidence>
<organism evidence="17 18">
    <name type="scientific">Nanobsidianus stetteri</name>
    <dbReference type="NCBI Taxonomy" id="1294122"/>
    <lineage>
        <taxon>Archaea</taxon>
        <taxon>Nanobdellota</taxon>
        <taxon>Candidatus Nanoarchaeia</taxon>
        <taxon>Nanoarchaeales</taxon>
        <taxon>Nanopusillaceae</taxon>
        <taxon>Candidatus Nanobsidianus</taxon>
    </lineage>
</organism>
<comment type="caution">
    <text evidence="17">The sequence shown here is derived from an EMBL/GenBank/DDBJ whole genome shotgun (WGS) entry which is preliminary data.</text>
</comment>
<feature type="binding site" evidence="13 14">
    <location>
        <position position="106"/>
    </location>
    <ligand>
        <name>a divalent metal cation</name>
        <dbReference type="ChEBI" id="CHEBI:60240"/>
    </ligand>
</feature>
<dbReference type="GO" id="GO:0005737">
    <property type="term" value="C:cytoplasm"/>
    <property type="evidence" value="ECO:0007669"/>
    <property type="project" value="UniProtKB-SubCell"/>
</dbReference>
<evidence type="ECO:0000256" key="13">
    <source>
        <dbReference type="HAMAP-Rule" id="MF_00052"/>
    </source>
</evidence>
<dbReference type="PANTHER" id="PTHR10954:SF23">
    <property type="entry name" value="RIBONUCLEASE"/>
    <property type="match status" value="1"/>
</dbReference>
<dbReference type="GO" id="GO:0004523">
    <property type="term" value="F:RNA-DNA hybrid ribonuclease activity"/>
    <property type="evidence" value="ECO:0007669"/>
    <property type="project" value="UniProtKB-UniRule"/>
</dbReference>
<dbReference type="InterPro" id="IPR020787">
    <property type="entry name" value="RNase_HII_arc"/>
</dbReference>
<dbReference type="HAMAP" id="MF_00052_A">
    <property type="entry name" value="RNase_HII_A"/>
    <property type="match status" value="1"/>
</dbReference>
<dbReference type="NCBIfam" id="TIGR00729">
    <property type="entry name" value="ribonuclease HII"/>
    <property type="match status" value="1"/>
</dbReference>
<dbReference type="InterPro" id="IPR012337">
    <property type="entry name" value="RNaseH-like_sf"/>
</dbReference>
<evidence type="ECO:0000256" key="9">
    <source>
        <dbReference type="ARBA" id="ARBA00022722"/>
    </source>
</evidence>
<proteinExistence type="inferred from homology"/>
<evidence type="ECO:0000256" key="2">
    <source>
        <dbReference type="ARBA" id="ARBA00001946"/>
    </source>
</evidence>
<dbReference type="InterPro" id="IPR023160">
    <property type="entry name" value="RNase_HII_hlx-loop-hlx_cap_dom"/>
</dbReference>
<dbReference type="EMBL" id="QEFH01000012">
    <property type="protein sequence ID" value="PVU71038.1"/>
    <property type="molecule type" value="Genomic_DNA"/>
</dbReference>
<gene>
    <name evidence="13" type="primary">rnhB</name>
    <name evidence="17" type="ORF">DDW05_01920</name>
</gene>
<comment type="catalytic activity">
    <reaction evidence="1 13 14 15">
        <text>Endonucleolytic cleavage to 5'-phosphomonoester.</text>
        <dbReference type="EC" id="3.1.26.4"/>
    </reaction>
</comment>
<evidence type="ECO:0000256" key="4">
    <source>
        <dbReference type="ARBA" id="ARBA00004496"/>
    </source>
</evidence>
<dbReference type="PROSITE" id="PS51975">
    <property type="entry name" value="RNASE_H_2"/>
    <property type="match status" value="1"/>
</dbReference>
<sequence length="215" mass="25105">MKLILGIDEAGRGPVIGPMVIAGYCIEEEKIELLKSLGVKDSKELTRKQREDIYNEIVKLTDKYKYIIIDPKTIDYYVYKNKLNYLEFNNMIKIIEEIKPDKVIIDSPMVNTKKVIEYIKNNLKINVEIIAENKADKKYPVVSAASIIAKVIRDREIDKIKEKLNLDIGSGYPSDERTVKAIKENYEILKDYIRESWMTIKKIRKEDQKNILDFL</sequence>
<dbReference type="GO" id="GO:0032299">
    <property type="term" value="C:ribonuclease H2 complex"/>
    <property type="evidence" value="ECO:0007669"/>
    <property type="project" value="TreeGrafter"/>
</dbReference>
<comment type="function">
    <text evidence="3 13 15">Endonuclease that specifically degrades the RNA of RNA-DNA hybrids.</text>
</comment>
<dbReference type="InterPro" id="IPR024567">
    <property type="entry name" value="RNase_HII/HIII_dom"/>
</dbReference>
<keyword evidence="11 13" id="KW-0255">Endonuclease</keyword>
<dbReference type="SUPFAM" id="SSF53098">
    <property type="entry name" value="Ribonuclease H-like"/>
    <property type="match status" value="1"/>
</dbReference>
<feature type="domain" description="RNase H type-2" evidence="16">
    <location>
        <begin position="2"/>
        <end position="209"/>
    </location>
</feature>
<dbReference type="EC" id="3.1.26.4" evidence="6 13"/>
<keyword evidence="12 13" id="KW-0378">Hydrolase</keyword>
<keyword evidence="13" id="KW-0464">Manganese</keyword>
<dbReference type="InterPro" id="IPR036397">
    <property type="entry name" value="RNaseH_sf"/>
</dbReference>
<evidence type="ECO:0000256" key="8">
    <source>
        <dbReference type="ARBA" id="ARBA00022490"/>
    </source>
</evidence>
<dbReference type="GO" id="GO:0043137">
    <property type="term" value="P:DNA replication, removal of RNA primer"/>
    <property type="evidence" value="ECO:0007669"/>
    <property type="project" value="TreeGrafter"/>
</dbReference>
<comment type="cofactor">
    <cofactor evidence="2">
        <name>Mg(2+)</name>
        <dbReference type="ChEBI" id="CHEBI:18420"/>
    </cofactor>
</comment>
<reference evidence="17 18" key="1">
    <citation type="journal article" date="2015" name="Appl. Environ. Microbiol.">
        <title>Nanoarchaeota, Their Sulfolobales Host, and Nanoarchaeota Virus Distribution across Yellowstone National Park Hot Springs.</title>
        <authorList>
            <person name="Munson-McGee J.H."/>
            <person name="Field E.K."/>
            <person name="Bateson M."/>
            <person name="Rooney C."/>
            <person name="Stepanauskas R."/>
            <person name="Young M.J."/>
        </authorList>
    </citation>
    <scope>NUCLEOTIDE SEQUENCE [LARGE SCALE GENOMIC DNA]</scope>
    <source>
        <strain evidence="17">SCGC AB-777_O03</strain>
    </source>
</reference>
<keyword evidence="10 13" id="KW-0479">Metal-binding</keyword>
<dbReference type="Proteomes" id="UP000245908">
    <property type="component" value="Unassembled WGS sequence"/>
</dbReference>
<accession>A0A2T9WT75</accession>
<evidence type="ECO:0000256" key="6">
    <source>
        <dbReference type="ARBA" id="ARBA00012180"/>
    </source>
</evidence>
<keyword evidence="9 13" id="KW-0540">Nuclease</keyword>
<evidence type="ECO:0000313" key="17">
    <source>
        <dbReference type="EMBL" id="PVU71038.1"/>
    </source>
</evidence>
<comment type="subcellular location">
    <subcellularLocation>
        <location evidence="4 13">Cytoplasm</location>
    </subcellularLocation>
</comment>
<dbReference type="GO" id="GO:0030145">
    <property type="term" value="F:manganese ion binding"/>
    <property type="evidence" value="ECO:0007669"/>
    <property type="project" value="UniProtKB-UniRule"/>
</dbReference>
<dbReference type="Pfam" id="PF01351">
    <property type="entry name" value="RNase_HII"/>
    <property type="match status" value="1"/>
</dbReference>
<evidence type="ECO:0000256" key="14">
    <source>
        <dbReference type="PROSITE-ProRule" id="PRU01319"/>
    </source>
</evidence>
<evidence type="ECO:0000256" key="11">
    <source>
        <dbReference type="ARBA" id="ARBA00022759"/>
    </source>
</evidence>
<dbReference type="GO" id="GO:0006298">
    <property type="term" value="P:mismatch repair"/>
    <property type="evidence" value="ECO:0007669"/>
    <property type="project" value="TreeGrafter"/>
</dbReference>
<dbReference type="Gene3D" id="1.10.10.460">
    <property type="entry name" value="Ribonuclease hii. Domain 2"/>
    <property type="match status" value="1"/>
</dbReference>
<evidence type="ECO:0000256" key="15">
    <source>
        <dbReference type="RuleBase" id="RU003515"/>
    </source>
</evidence>
<dbReference type="Gene3D" id="3.30.420.10">
    <property type="entry name" value="Ribonuclease H-like superfamily/Ribonuclease H"/>
    <property type="match status" value="1"/>
</dbReference>
<evidence type="ECO:0000256" key="3">
    <source>
        <dbReference type="ARBA" id="ARBA00004065"/>
    </source>
</evidence>
<dbReference type="GO" id="GO:0003723">
    <property type="term" value="F:RNA binding"/>
    <property type="evidence" value="ECO:0007669"/>
    <property type="project" value="UniProtKB-UniRule"/>
</dbReference>
<dbReference type="InterPro" id="IPR001352">
    <property type="entry name" value="RNase_HII/HIII"/>
</dbReference>
<feature type="binding site" evidence="13 14">
    <location>
        <position position="8"/>
    </location>
    <ligand>
        <name>a divalent metal cation</name>
        <dbReference type="ChEBI" id="CHEBI:60240"/>
    </ligand>
</feature>
<dbReference type="PANTHER" id="PTHR10954">
    <property type="entry name" value="RIBONUCLEASE H2 SUBUNIT A"/>
    <property type="match status" value="1"/>
</dbReference>
<evidence type="ECO:0000259" key="16">
    <source>
        <dbReference type="PROSITE" id="PS51975"/>
    </source>
</evidence>
<keyword evidence="8 13" id="KW-0963">Cytoplasm</keyword>
<evidence type="ECO:0000256" key="5">
    <source>
        <dbReference type="ARBA" id="ARBA00007383"/>
    </source>
</evidence>
<evidence type="ECO:0000313" key="18">
    <source>
        <dbReference type="Proteomes" id="UP000245908"/>
    </source>
</evidence>
<comment type="cofactor">
    <cofactor evidence="13 14">
        <name>Mn(2+)</name>
        <dbReference type="ChEBI" id="CHEBI:29035"/>
    </cofactor>
    <cofactor evidence="13 14">
        <name>Mg(2+)</name>
        <dbReference type="ChEBI" id="CHEBI:18420"/>
    </cofactor>
    <text evidence="13 14">Manganese or magnesium. Binds 1 divalent metal ion per monomer in the absence of substrate. May bind a second metal ion after substrate binding.</text>
</comment>